<dbReference type="PANTHER" id="PTHR43881:SF5">
    <property type="entry name" value="GAMMA-GLUTAMYLTRANSPEPTIDASE"/>
    <property type="match status" value="1"/>
</dbReference>
<proteinExistence type="predicted"/>
<dbReference type="InterPro" id="IPR029055">
    <property type="entry name" value="Ntn_hydrolases_N"/>
</dbReference>
<gene>
    <name evidence="1" type="ORF">N8A98_16410</name>
</gene>
<evidence type="ECO:0000313" key="1">
    <source>
        <dbReference type="EMBL" id="UXN68818.1"/>
    </source>
</evidence>
<dbReference type="EMBL" id="CP104965">
    <property type="protein sequence ID" value="UXN68818.1"/>
    <property type="molecule type" value="Genomic_DNA"/>
</dbReference>
<protein>
    <submittedName>
        <fullName evidence="1">Gamma-glutamyltransferase family protein</fullName>
    </submittedName>
</protein>
<dbReference type="Pfam" id="PF01019">
    <property type="entry name" value="G_glu_transpept"/>
    <property type="match status" value="1"/>
</dbReference>
<dbReference type="Gene3D" id="1.10.246.130">
    <property type="match status" value="1"/>
</dbReference>
<dbReference type="SUPFAM" id="SSF56235">
    <property type="entry name" value="N-terminal nucleophile aminohydrolases (Ntn hydrolases)"/>
    <property type="match status" value="1"/>
</dbReference>
<dbReference type="InterPro" id="IPR043138">
    <property type="entry name" value="GGT_lsub"/>
</dbReference>
<dbReference type="InterPro" id="IPR052896">
    <property type="entry name" value="GGT-like_enzyme"/>
</dbReference>
<keyword evidence="2" id="KW-1185">Reference proteome</keyword>
<name>A0ABY6CFJ6_9HYPH</name>
<sequence length="515" mass="53505">MVTSPHVLASQAGARVLAAGGTAIDAAIAMAAVLSVVYPHFCGLGGDAVWIIADSSGRRTCLMGIGAAASNYPDFADQPIPTRGPLAALTSACAVHSWGTALDYSAEHWGGSGQLPDLMADAIGLAENGFALSPSQAFWLNFRASDYANWPGFAAIFAPDGRIPRAGERFAQPQLAATLRELARDGIAGFYEGPLAARIAAGLAEAGSPLTATDLAATRTQIAAPISLNYRGFELLAPPPPTQGVTTLAILGVLERFNLSEMQLGSAAHYHLLVEAVKQAFLDRQGIADPDFVAQPVDHWLSGGTLADKAAAIDPDRALDWPEPYQSADTVYFGATDAQGGSVSVLQSTYFDWGSGVVAGDTGIIWQNRGAAFSTLAGHPNEIVPGKRPFYTLNPGIALKDNQPALLYGTQGADGQPQTLSVVLSGLIDFHLDPAQALALPRFLLGKTFSDASDNLKLEETVGAAVTADLARRAHRLSPLPALSPLAGQAGVIAINEYGLLGAHDPRGDGTAIGL</sequence>
<dbReference type="Gene3D" id="3.60.20.40">
    <property type="match status" value="1"/>
</dbReference>
<dbReference type="PRINTS" id="PR01210">
    <property type="entry name" value="GGTRANSPTASE"/>
</dbReference>
<evidence type="ECO:0000313" key="2">
    <source>
        <dbReference type="Proteomes" id="UP001061862"/>
    </source>
</evidence>
<accession>A0ABY6CFJ6</accession>
<organism evidence="1 2">
    <name type="scientific">Devosia neptuniae</name>
    <dbReference type="NCBI Taxonomy" id="191302"/>
    <lineage>
        <taxon>Bacteria</taxon>
        <taxon>Pseudomonadati</taxon>
        <taxon>Pseudomonadota</taxon>
        <taxon>Alphaproteobacteria</taxon>
        <taxon>Hyphomicrobiales</taxon>
        <taxon>Devosiaceae</taxon>
        <taxon>Devosia</taxon>
    </lineage>
</organism>
<dbReference type="InterPro" id="IPR043137">
    <property type="entry name" value="GGT_ssub_C"/>
</dbReference>
<reference evidence="1 2" key="1">
    <citation type="submission" date="2022-09" db="EMBL/GenBank/DDBJ databases">
        <title>Interaction between co-microsymbionts with complementary sets of symbiotic genes in legume-rhizobium systems.</title>
        <authorList>
            <person name="Safronova V."/>
            <person name="Sazanova A."/>
            <person name="Afonin A."/>
            <person name="Chirak E."/>
        </authorList>
    </citation>
    <scope>NUCLEOTIDE SEQUENCE [LARGE SCALE GENOMIC DNA]</scope>
    <source>
        <strain evidence="1 2">A18/4-1</strain>
    </source>
</reference>
<dbReference type="RefSeq" id="WP_262166858.1">
    <property type="nucleotide sequence ID" value="NZ_CP104965.1"/>
</dbReference>
<dbReference type="PANTHER" id="PTHR43881">
    <property type="entry name" value="GAMMA-GLUTAMYLTRANSPEPTIDASE (AFU_ORTHOLOGUE AFUA_4G13580)"/>
    <property type="match status" value="1"/>
</dbReference>
<dbReference type="Proteomes" id="UP001061862">
    <property type="component" value="Chromosome"/>
</dbReference>